<evidence type="ECO:0000313" key="16">
    <source>
        <dbReference type="Proteomes" id="UP001152320"/>
    </source>
</evidence>
<dbReference type="PRINTS" id="PR01550">
    <property type="entry name" value="TOP6AFAMILY"/>
</dbReference>
<dbReference type="InterPro" id="IPR002815">
    <property type="entry name" value="Spo11/TopoVI_A"/>
</dbReference>
<dbReference type="PRINTS" id="PR01551">
    <property type="entry name" value="SPO11HOMOLOG"/>
</dbReference>
<dbReference type="Gene3D" id="1.10.10.10">
    <property type="entry name" value="Winged helix-like DNA-binding domain superfamily/Winged helix DNA-binding domain"/>
    <property type="match status" value="1"/>
</dbReference>
<evidence type="ECO:0000256" key="2">
    <source>
        <dbReference type="ARBA" id="ARBA00001946"/>
    </source>
</evidence>
<keyword evidence="16" id="KW-1185">Reference proteome</keyword>
<name>A0A9Q1BW13_HOLLE</name>
<dbReference type="EMBL" id="JAIZAY010000011">
    <property type="protein sequence ID" value="KAJ8033654.1"/>
    <property type="molecule type" value="Genomic_DNA"/>
</dbReference>
<reference evidence="15" key="1">
    <citation type="submission" date="2021-10" db="EMBL/GenBank/DDBJ databases">
        <title>Tropical sea cucumber genome reveals ecological adaptation and Cuvierian tubules defense mechanism.</title>
        <authorList>
            <person name="Chen T."/>
        </authorList>
    </citation>
    <scope>NUCLEOTIDE SEQUENCE</scope>
    <source>
        <strain evidence="15">Nanhai2018</strain>
        <tissue evidence="15">Muscle</tissue>
    </source>
</reference>
<dbReference type="InterPro" id="IPR013049">
    <property type="entry name" value="Spo11/TopoVI_A_N"/>
</dbReference>
<dbReference type="PANTHER" id="PTHR10848">
    <property type="entry name" value="MEIOTIC RECOMBINATION PROTEIN SPO11"/>
    <property type="match status" value="1"/>
</dbReference>
<protein>
    <recommendedName>
        <fullName evidence="5">DNA topoisomerase (ATP-hydrolyzing)</fullName>
        <ecNumber evidence="5">5.6.2.2</ecNumber>
    </recommendedName>
</protein>
<dbReference type="Pfam" id="PF04406">
    <property type="entry name" value="TP6A_N"/>
    <property type="match status" value="1"/>
</dbReference>
<dbReference type="InterPro" id="IPR036388">
    <property type="entry name" value="WH-like_DNA-bd_sf"/>
</dbReference>
<evidence type="ECO:0000256" key="9">
    <source>
        <dbReference type="ARBA" id="ARBA00023125"/>
    </source>
</evidence>
<gene>
    <name evidence="15" type="ORF">HOLleu_23967</name>
</gene>
<dbReference type="Gene3D" id="3.40.1360.10">
    <property type="match status" value="1"/>
</dbReference>
<feature type="domain" description="Topoisomerase 6 subunit A/Spo11 TOPRIM" evidence="14">
    <location>
        <begin position="160"/>
        <end position="331"/>
    </location>
</feature>
<organism evidence="15 16">
    <name type="scientific">Holothuria leucospilota</name>
    <name type="common">Black long sea cucumber</name>
    <name type="synonym">Mertensiothuria leucospilota</name>
    <dbReference type="NCBI Taxonomy" id="206669"/>
    <lineage>
        <taxon>Eukaryota</taxon>
        <taxon>Metazoa</taxon>
        <taxon>Echinodermata</taxon>
        <taxon>Eleutherozoa</taxon>
        <taxon>Echinozoa</taxon>
        <taxon>Holothuroidea</taxon>
        <taxon>Aspidochirotacea</taxon>
        <taxon>Aspidochirotida</taxon>
        <taxon>Holothuriidae</taxon>
        <taxon>Holothuria</taxon>
    </lineage>
</organism>
<keyword evidence="7" id="KW-0460">Magnesium</keyword>
<accession>A0A9Q1BW13</accession>
<dbReference type="InterPro" id="IPR036078">
    <property type="entry name" value="Spo11/TopoVI_A_sf"/>
</dbReference>
<evidence type="ECO:0000256" key="1">
    <source>
        <dbReference type="ARBA" id="ARBA00000185"/>
    </source>
</evidence>
<evidence type="ECO:0000256" key="7">
    <source>
        <dbReference type="ARBA" id="ARBA00022842"/>
    </source>
</evidence>
<dbReference type="PANTHER" id="PTHR10848:SF0">
    <property type="entry name" value="MEIOTIC RECOMBINATION PROTEIN SPO11"/>
    <property type="match status" value="1"/>
</dbReference>
<evidence type="ECO:0000256" key="3">
    <source>
        <dbReference type="ARBA" id="ARBA00004123"/>
    </source>
</evidence>
<evidence type="ECO:0000259" key="14">
    <source>
        <dbReference type="Pfam" id="PF21180"/>
    </source>
</evidence>
<keyword evidence="6" id="KW-0479">Metal-binding</keyword>
<evidence type="ECO:0000256" key="12">
    <source>
        <dbReference type="PROSITE-ProRule" id="PRU01385"/>
    </source>
</evidence>
<dbReference type="GO" id="GO:0005524">
    <property type="term" value="F:ATP binding"/>
    <property type="evidence" value="ECO:0007669"/>
    <property type="project" value="InterPro"/>
</dbReference>
<evidence type="ECO:0000256" key="5">
    <source>
        <dbReference type="ARBA" id="ARBA00012895"/>
    </source>
</evidence>
<dbReference type="GO" id="GO:0007131">
    <property type="term" value="P:reciprocal meiotic recombination"/>
    <property type="evidence" value="ECO:0007669"/>
    <property type="project" value="TreeGrafter"/>
</dbReference>
<dbReference type="PROSITE" id="PS52041">
    <property type="entry name" value="TOPO_IIB"/>
    <property type="match status" value="1"/>
</dbReference>
<comment type="subcellular location">
    <subcellularLocation>
        <location evidence="3">Nucleus</location>
    </subcellularLocation>
</comment>
<evidence type="ECO:0000259" key="13">
    <source>
        <dbReference type="Pfam" id="PF04406"/>
    </source>
</evidence>
<feature type="active site" description="O-(5'-phospho-DNA)-tyrosine intermediate" evidence="12">
    <location>
        <position position="70"/>
    </location>
</feature>
<keyword evidence="10 12" id="KW-0413">Isomerase</keyword>
<keyword evidence="9 12" id="KW-0238">DNA-binding</keyword>
<evidence type="ECO:0000256" key="10">
    <source>
        <dbReference type="ARBA" id="ARBA00023235"/>
    </source>
</evidence>
<keyword evidence="8 12" id="KW-0799">Topoisomerase</keyword>
<proteinExistence type="inferred from homology"/>
<dbReference type="GO" id="GO:0046872">
    <property type="term" value="F:metal ion binding"/>
    <property type="evidence" value="ECO:0007669"/>
    <property type="project" value="UniProtKB-KW"/>
</dbReference>
<evidence type="ECO:0000256" key="6">
    <source>
        <dbReference type="ARBA" id="ARBA00022723"/>
    </source>
</evidence>
<sequence length="337" mass="38008">MSCGQISLSFLLDSFTQGVGLEIREDASITETRFDSFISRNKFALTMKTLAACYKLVETNTFCTKRDLYYSDPQTYSNQGTLDSIIDNISCMLKVPRNSLHVIATSKGCIAGNLTYKEKDGRIIDCSLTKSGTLISSHVEDIKSILEIFIMYDITSEAKFILVVEKDATFQKLLDEELPQKLYPCIIVTGKGYPDVHTRLMVRLLWDSLHIPVLGLVDADPHGLEILCVYKFGSKAMSHDSCHLTVPCIKWLGILPSDLKRLRVPDEALLPLEHADLKKSKEIMSRPYWGNIPHWMKEMQVLLETGKKAEIQCLTAVSENFLTDVYLPSKIRCGGWI</sequence>
<dbReference type="CDD" id="cd00223">
    <property type="entry name" value="TOPRIM_TopoIIB_SPO"/>
    <property type="match status" value="1"/>
</dbReference>
<dbReference type="SUPFAM" id="SSF56726">
    <property type="entry name" value="DNA topoisomerase IV, alpha subunit"/>
    <property type="match status" value="1"/>
</dbReference>
<evidence type="ECO:0000256" key="8">
    <source>
        <dbReference type="ARBA" id="ARBA00023029"/>
    </source>
</evidence>
<comment type="catalytic activity">
    <reaction evidence="1 12">
        <text>ATP-dependent breakage, passage and rejoining of double-stranded DNA.</text>
        <dbReference type="EC" id="5.6.2.2"/>
    </reaction>
</comment>
<comment type="similarity">
    <text evidence="4 12">Belongs to the TOP6A family.</text>
</comment>
<dbReference type="GO" id="GO:0003918">
    <property type="term" value="F:DNA topoisomerase type II (double strand cut, ATP-hydrolyzing) activity"/>
    <property type="evidence" value="ECO:0007669"/>
    <property type="project" value="UniProtKB-UniRule"/>
</dbReference>
<dbReference type="Pfam" id="PF21180">
    <property type="entry name" value="TOP6A-Spo11_Toprim"/>
    <property type="match status" value="1"/>
</dbReference>
<comment type="caution">
    <text evidence="15">The sequence shown here is derived from an EMBL/GenBank/DDBJ whole genome shotgun (WGS) entry which is preliminary data.</text>
</comment>
<dbReference type="EC" id="5.6.2.2" evidence="5"/>
<evidence type="ECO:0000256" key="11">
    <source>
        <dbReference type="ARBA" id="ARBA00023242"/>
    </source>
</evidence>
<dbReference type="AlphaFoldDB" id="A0A9Q1BW13"/>
<dbReference type="GO" id="GO:0000228">
    <property type="term" value="C:nuclear chromosome"/>
    <property type="evidence" value="ECO:0007669"/>
    <property type="project" value="TreeGrafter"/>
</dbReference>
<dbReference type="GO" id="GO:0000706">
    <property type="term" value="P:meiotic DNA double-strand break processing"/>
    <property type="evidence" value="ECO:0007669"/>
    <property type="project" value="TreeGrafter"/>
</dbReference>
<dbReference type="OrthoDB" id="5377392at2759"/>
<feature type="domain" description="Spo11/DNA topoisomerase VI subunit A N-terminal" evidence="13">
    <location>
        <begin position="42"/>
        <end position="102"/>
    </location>
</feature>
<evidence type="ECO:0000313" key="15">
    <source>
        <dbReference type="EMBL" id="KAJ8033654.1"/>
    </source>
</evidence>
<dbReference type="GO" id="GO:0003677">
    <property type="term" value="F:DNA binding"/>
    <property type="evidence" value="ECO:0007669"/>
    <property type="project" value="UniProtKB-UniRule"/>
</dbReference>
<comment type="cofactor">
    <cofactor evidence="2">
        <name>Mg(2+)</name>
        <dbReference type="ChEBI" id="CHEBI:18420"/>
    </cofactor>
</comment>
<dbReference type="Proteomes" id="UP001152320">
    <property type="component" value="Chromosome 11"/>
</dbReference>
<dbReference type="GO" id="GO:0042138">
    <property type="term" value="P:meiotic DNA double-strand break formation"/>
    <property type="evidence" value="ECO:0007669"/>
    <property type="project" value="InterPro"/>
</dbReference>
<keyword evidence="11" id="KW-0539">Nucleus</keyword>
<dbReference type="InterPro" id="IPR013048">
    <property type="entry name" value="Meiotic_Spo11"/>
</dbReference>
<dbReference type="InterPro" id="IPR034136">
    <property type="entry name" value="TOPRIM_Topo6A/Spo11"/>
</dbReference>
<evidence type="ECO:0000256" key="4">
    <source>
        <dbReference type="ARBA" id="ARBA00006559"/>
    </source>
</evidence>
<dbReference type="FunFam" id="3.40.1360.10:FF:000003">
    <property type="entry name" value="DNA topoisomerase 6 subunit A"/>
    <property type="match status" value="1"/>
</dbReference>